<feature type="region of interest" description="Disordered" evidence="1">
    <location>
        <begin position="73"/>
        <end position="152"/>
    </location>
</feature>
<reference evidence="2 3" key="1">
    <citation type="submission" date="2020-09" db="EMBL/GenBank/DDBJ databases">
        <title>Genome seq and assembly of Chryseobacterium sp.</title>
        <authorList>
            <person name="Chhetri G."/>
        </authorList>
    </citation>
    <scope>NUCLEOTIDE SEQUENCE [LARGE SCALE GENOMIC DNA]</scope>
    <source>
        <strain evidence="2 3">GCR10</strain>
    </source>
</reference>
<accession>A0ABR8Z748</accession>
<feature type="compositionally biased region" description="Polar residues" evidence="1">
    <location>
        <begin position="73"/>
        <end position="91"/>
    </location>
</feature>
<comment type="caution">
    <text evidence="2">The sequence shown here is derived from an EMBL/GenBank/DDBJ whole genome shotgun (WGS) entry which is preliminary data.</text>
</comment>
<dbReference type="RefSeq" id="WP_191734922.1">
    <property type="nucleotide sequence ID" value="NZ_JACYFS010000001.1"/>
</dbReference>
<feature type="compositionally biased region" description="Gly residues" evidence="1">
    <location>
        <begin position="121"/>
        <end position="133"/>
    </location>
</feature>
<protein>
    <submittedName>
        <fullName evidence="2">Uncharacterized protein</fullName>
    </submittedName>
</protein>
<feature type="compositionally biased region" description="Basic and acidic residues" evidence="1">
    <location>
        <begin position="99"/>
        <end position="113"/>
    </location>
</feature>
<evidence type="ECO:0000313" key="3">
    <source>
        <dbReference type="Proteomes" id="UP000637299"/>
    </source>
</evidence>
<feature type="compositionally biased region" description="Low complexity" evidence="1">
    <location>
        <begin position="134"/>
        <end position="152"/>
    </location>
</feature>
<organism evidence="2 3">
    <name type="scientific">Chryseobacterium caseinilyticum</name>
    <dbReference type="NCBI Taxonomy" id="2771428"/>
    <lineage>
        <taxon>Bacteria</taxon>
        <taxon>Pseudomonadati</taxon>
        <taxon>Bacteroidota</taxon>
        <taxon>Flavobacteriia</taxon>
        <taxon>Flavobacteriales</taxon>
        <taxon>Weeksellaceae</taxon>
        <taxon>Chryseobacterium group</taxon>
        <taxon>Chryseobacterium</taxon>
    </lineage>
</organism>
<keyword evidence="3" id="KW-1185">Reference proteome</keyword>
<evidence type="ECO:0000313" key="2">
    <source>
        <dbReference type="EMBL" id="MBD8081106.1"/>
    </source>
</evidence>
<evidence type="ECO:0000256" key="1">
    <source>
        <dbReference type="SAM" id="MobiDB-lite"/>
    </source>
</evidence>
<dbReference type="Proteomes" id="UP000637299">
    <property type="component" value="Unassembled WGS sequence"/>
</dbReference>
<name>A0ABR8Z748_9FLAO</name>
<sequence>MDYIKSYYQLPFLKPGTKLEMDGKKCTAVKEKNGHLQVKFENGSEGPIHPTWETVYFDENGNILKDFRKKKTVQSSSGHAFSTTHAQSESIDGSDNDDNFAREAAKYDFDNASERFSGFGSEDGGSFGGGGTSGDWDSGSSDSSSSDSSNSD</sequence>
<gene>
    <name evidence="2" type="ORF">IC610_01580</name>
</gene>
<dbReference type="EMBL" id="JACYFS010000001">
    <property type="protein sequence ID" value="MBD8081106.1"/>
    <property type="molecule type" value="Genomic_DNA"/>
</dbReference>
<proteinExistence type="predicted"/>